<feature type="region of interest" description="Disordered" evidence="6">
    <location>
        <begin position="85"/>
        <end position="122"/>
    </location>
</feature>
<keyword evidence="1" id="KW-0479">Metal-binding</keyword>
<feature type="compositionally biased region" description="Low complexity" evidence="6">
    <location>
        <begin position="392"/>
        <end position="410"/>
    </location>
</feature>
<dbReference type="GO" id="GO:0003677">
    <property type="term" value="F:DNA binding"/>
    <property type="evidence" value="ECO:0007669"/>
    <property type="project" value="UniProtKB-KW"/>
</dbReference>
<keyword evidence="5" id="KW-0539">Nucleus</keyword>
<organism evidence="8 9">
    <name type="scientific">Cochliobolus carbonum (strain 26-R-13)</name>
    <name type="common">Maize leaf spot fungus</name>
    <name type="synonym">Bipolaris zeicola</name>
    <dbReference type="NCBI Taxonomy" id="930089"/>
    <lineage>
        <taxon>Eukaryota</taxon>
        <taxon>Fungi</taxon>
        <taxon>Dikarya</taxon>
        <taxon>Ascomycota</taxon>
        <taxon>Pezizomycotina</taxon>
        <taxon>Dothideomycetes</taxon>
        <taxon>Pleosporomycetidae</taxon>
        <taxon>Pleosporales</taxon>
        <taxon>Pleosporineae</taxon>
        <taxon>Pleosporaceae</taxon>
        <taxon>Bipolaris</taxon>
    </lineage>
</organism>
<dbReference type="PROSITE" id="PS50048">
    <property type="entry name" value="ZN2_CY6_FUNGAL_2"/>
    <property type="match status" value="1"/>
</dbReference>
<accession>W6XZY0</accession>
<dbReference type="CDD" id="cd00067">
    <property type="entry name" value="GAL4"/>
    <property type="match status" value="1"/>
</dbReference>
<dbReference type="PRINTS" id="PR00755">
    <property type="entry name" value="AFLATOXINBRP"/>
</dbReference>
<dbReference type="SUPFAM" id="SSF57701">
    <property type="entry name" value="Zn2/Cys6 DNA-binding domain"/>
    <property type="match status" value="1"/>
</dbReference>
<dbReference type="HOGENOM" id="CLU_041683_0_0_1"/>
<feature type="domain" description="Zn(2)-C6 fungal-type" evidence="7">
    <location>
        <begin position="52"/>
        <end position="82"/>
    </location>
</feature>
<reference evidence="8 9" key="1">
    <citation type="journal article" date="2013" name="PLoS Genet.">
        <title>Comparative genome structure, secondary metabolite, and effector coding capacity across Cochliobolus pathogens.</title>
        <authorList>
            <person name="Condon B.J."/>
            <person name="Leng Y."/>
            <person name="Wu D."/>
            <person name="Bushley K.E."/>
            <person name="Ohm R.A."/>
            <person name="Otillar R."/>
            <person name="Martin J."/>
            <person name="Schackwitz W."/>
            <person name="Grimwood J."/>
            <person name="MohdZainudin N."/>
            <person name="Xue C."/>
            <person name="Wang R."/>
            <person name="Manning V.A."/>
            <person name="Dhillon B."/>
            <person name="Tu Z.J."/>
            <person name="Steffenson B.J."/>
            <person name="Salamov A."/>
            <person name="Sun H."/>
            <person name="Lowry S."/>
            <person name="LaButti K."/>
            <person name="Han J."/>
            <person name="Copeland A."/>
            <person name="Lindquist E."/>
            <person name="Barry K."/>
            <person name="Schmutz J."/>
            <person name="Baker S.E."/>
            <person name="Ciuffetti L.M."/>
            <person name="Grigoriev I.V."/>
            <person name="Zhong S."/>
            <person name="Turgeon B.G."/>
        </authorList>
    </citation>
    <scope>NUCLEOTIDE SEQUENCE [LARGE SCALE GENOMIC DNA]</scope>
    <source>
        <strain evidence="8 9">26-R-13</strain>
    </source>
</reference>
<dbReference type="SMART" id="SM00066">
    <property type="entry name" value="GAL4"/>
    <property type="match status" value="1"/>
</dbReference>
<dbReference type="Pfam" id="PF00172">
    <property type="entry name" value="Zn_clus"/>
    <property type="match status" value="1"/>
</dbReference>
<feature type="region of interest" description="Disordered" evidence="6">
    <location>
        <begin position="27"/>
        <end position="48"/>
    </location>
</feature>
<dbReference type="OrthoDB" id="5069333at2759"/>
<dbReference type="eggNOG" id="ENOG502SCU1">
    <property type="taxonomic scope" value="Eukaryota"/>
</dbReference>
<dbReference type="PANTHER" id="PTHR31069">
    <property type="entry name" value="OLEATE-ACTIVATED TRANSCRIPTION FACTOR 1-RELATED"/>
    <property type="match status" value="1"/>
</dbReference>
<keyword evidence="2" id="KW-0805">Transcription regulation</keyword>
<dbReference type="InterPro" id="IPR050675">
    <property type="entry name" value="OAF3"/>
</dbReference>
<evidence type="ECO:0000256" key="6">
    <source>
        <dbReference type="SAM" id="MobiDB-lite"/>
    </source>
</evidence>
<keyword evidence="4" id="KW-0804">Transcription</keyword>
<dbReference type="EMBL" id="KI964827">
    <property type="protein sequence ID" value="EUC28279.1"/>
    <property type="molecule type" value="Genomic_DNA"/>
</dbReference>
<dbReference type="InterPro" id="IPR001138">
    <property type="entry name" value="Zn2Cys6_DnaBD"/>
</dbReference>
<evidence type="ECO:0000256" key="5">
    <source>
        <dbReference type="ARBA" id="ARBA00023242"/>
    </source>
</evidence>
<dbReference type="InterPro" id="IPR036864">
    <property type="entry name" value="Zn2-C6_fun-type_DNA-bd_sf"/>
</dbReference>
<evidence type="ECO:0000259" key="7">
    <source>
        <dbReference type="PROSITE" id="PS50048"/>
    </source>
</evidence>
<feature type="region of interest" description="Disordered" evidence="6">
    <location>
        <begin position="392"/>
        <end position="417"/>
    </location>
</feature>
<dbReference type="AlphaFoldDB" id="W6XZY0"/>
<evidence type="ECO:0000256" key="1">
    <source>
        <dbReference type="ARBA" id="ARBA00022723"/>
    </source>
</evidence>
<protein>
    <recommendedName>
        <fullName evidence="7">Zn(2)-C6 fungal-type domain-containing protein</fullName>
    </recommendedName>
</protein>
<dbReference type="KEGG" id="bze:COCCADRAFT_109601"/>
<proteinExistence type="predicted"/>
<dbReference type="PANTHER" id="PTHR31069:SF31">
    <property type="entry name" value="MONODICTYPHENONE CLUSTER TRANSCRIPTION FACTOR-RELATED"/>
    <property type="match status" value="1"/>
</dbReference>
<sequence>MSYDYEDTYVPQYRDYLLTFQTSVNAESGSQKNDLSVKGSSSTQKPPKYRLACDSCQQSKIRCDQKRPKCRRCAKKGIECVYSPARRAGRPRTRNNSKPSQSTDNSAPASSKGDSAPTTESDITTSASFWMAPVAPHSMMSNTSAILSMTPTIQGPGSDNAGFSPSQLLDGSFLHGLPDLTSSHYNTSKEMGNCHFSMSPEFHIGPETLDTGFCGATWEQQQQQQQLYISTPILLDEGLPYYELLTPDNHEPRHHPDQQLEEPLIPATSSSSIESCSYEISLQQETQLQFIHSLDHGTPSKISCSCTSTLLDHLSHASPTSYPASTSAGLSTSRILITSCRNAMRCPNACYMRPSMALIICQAIDRALIALKPDGISMWTSILAPIHNYESGTSSSPQSSSSCSTSGGKSNNDIMLPPADDECEPLRCGTLPIRGADRRVMMRVLLMKRVLEVQGVLERLRDMLLSGLLVSENTTMKNQLLALCESLVGECARKVAEKVETIKLQM</sequence>
<gene>
    <name evidence="8" type="ORF">COCCADRAFT_109601</name>
</gene>
<evidence type="ECO:0000313" key="9">
    <source>
        <dbReference type="Proteomes" id="UP000053841"/>
    </source>
</evidence>
<name>W6XZY0_COCC2</name>
<keyword evidence="9" id="KW-1185">Reference proteome</keyword>
<feature type="compositionally biased region" description="Polar residues" evidence="6">
    <location>
        <begin position="27"/>
        <end position="45"/>
    </location>
</feature>
<dbReference type="GeneID" id="19143930"/>
<dbReference type="GO" id="GO:0008270">
    <property type="term" value="F:zinc ion binding"/>
    <property type="evidence" value="ECO:0007669"/>
    <property type="project" value="InterPro"/>
</dbReference>
<evidence type="ECO:0000256" key="3">
    <source>
        <dbReference type="ARBA" id="ARBA00023125"/>
    </source>
</evidence>
<feature type="compositionally biased region" description="Polar residues" evidence="6">
    <location>
        <begin position="96"/>
        <end position="122"/>
    </location>
</feature>
<evidence type="ECO:0000313" key="8">
    <source>
        <dbReference type="EMBL" id="EUC28279.1"/>
    </source>
</evidence>
<keyword evidence="3" id="KW-0238">DNA-binding</keyword>
<dbReference type="RefSeq" id="XP_007717426.1">
    <property type="nucleotide sequence ID" value="XM_007719236.1"/>
</dbReference>
<dbReference type="Proteomes" id="UP000053841">
    <property type="component" value="Unassembled WGS sequence"/>
</dbReference>
<dbReference type="GO" id="GO:0000981">
    <property type="term" value="F:DNA-binding transcription factor activity, RNA polymerase II-specific"/>
    <property type="evidence" value="ECO:0007669"/>
    <property type="project" value="InterPro"/>
</dbReference>
<evidence type="ECO:0000256" key="2">
    <source>
        <dbReference type="ARBA" id="ARBA00023015"/>
    </source>
</evidence>
<dbReference type="Gene3D" id="4.10.240.10">
    <property type="entry name" value="Zn(2)-C6 fungal-type DNA-binding domain"/>
    <property type="match status" value="1"/>
</dbReference>
<evidence type="ECO:0000256" key="4">
    <source>
        <dbReference type="ARBA" id="ARBA00023163"/>
    </source>
</evidence>